<dbReference type="RefSeq" id="WP_203113885.1">
    <property type="nucleotide sequence ID" value="NZ_JADWVM010000018.1"/>
</dbReference>
<comment type="caution">
    <text evidence="1">The sequence shown here is derived from an EMBL/GenBank/DDBJ whole genome shotgun (WGS) entry which is preliminary data.</text>
</comment>
<evidence type="ECO:0000313" key="1">
    <source>
        <dbReference type="EMBL" id="MBL7525101.1"/>
    </source>
</evidence>
<accession>A0ABS1W6W2</accession>
<organism evidence="1 2">
    <name type="scientific">Legionella bononiensis</name>
    <dbReference type="NCBI Taxonomy" id="2793102"/>
    <lineage>
        <taxon>Bacteria</taxon>
        <taxon>Pseudomonadati</taxon>
        <taxon>Pseudomonadota</taxon>
        <taxon>Gammaproteobacteria</taxon>
        <taxon>Legionellales</taxon>
        <taxon>Legionellaceae</taxon>
        <taxon>Legionella</taxon>
    </lineage>
</organism>
<sequence>MPFKRSLGTVEKFREFFAIKKYTLSYLNWDYCSGRHLRDRLILIGTIYRGVILAKAGIYGEL</sequence>
<name>A0ABS1W6W2_9GAMM</name>
<protein>
    <submittedName>
        <fullName evidence="1">Uncharacterized protein</fullName>
    </submittedName>
</protein>
<evidence type="ECO:0000313" key="2">
    <source>
        <dbReference type="Proteomes" id="UP000809910"/>
    </source>
</evidence>
<gene>
    <name evidence="1" type="ORF">I5282_00780</name>
</gene>
<keyword evidence="2" id="KW-1185">Reference proteome</keyword>
<dbReference type="Proteomes" id="UP000809910">
    <property type="component" value="Unassembled WGS sequence"/>
</dbReference>
<dbReference type="EMBL" id="JADWVN010000003">
    <property type="protein sequence ID" value="MBL7525101.1"/>
    <property type="molecule type" value="Genomic_DNA"/>
</dbReference>
<proteinExistence type="predicted"/>
<reference evidence="1 2" key="1">
    <citation type="submission" date="2020-12" db="EMBL/GenBank/DDBJ databases">
        <title>WGS of Legionella: environmental sample.</title>
        <authorList>
            <person name="Cristino S."/>
            <person name="Girolamini L."/>
            <person name="Salaris S."/>
            <person name="Pascale M.R."/>
            <person name="Mazzotta M."/>
            <person name="Orsini M."/>
            <person name="Grottola A."/>
        </authorList>
    </citation>
    <scope>NUCLEOTIDE SEQUENCE [LARGE SCALE GENOMIC DNA]</scope>
    <source>
        <strain evidence="1 2">30cs62</strain>
    </source>
</reference>